<dbReference type="RefSeq" id="WP_344870890.1">
    <property type="nucleotide sequence ID" value="NZ_BAABAL010000004.1"/>
</dbReference>
<dbReference type="Proteomes" id="UP001501747">
    <property type="component" value="Unassembled WGS sequence"/>
</dbReference>
<evidence type="ECO:0000313" key="1">
    <source>
        <dbReference type="EMBL" id="GAA3989979.1"/>
    </source>
</evidence>
<comment type="caution">
    <text evidence="1">The sequence shown here is derived from an EMBL/GenBank/DDBJ whole genome shotgun (WGS) entry which is preliminary data.</text>
</comment>
<gene>
    <name evidence="1" type="ORF">GCM10022247_05750</name>
</gene>
<evidence type="ECO:0000313" key="2">
    <source>
        <dbReference type="Proteomes" id="UP001501747"/>
    </source>
</evidence>
<name>A0ABP7QZ38_9PSEU</name>
<sequence length="71" mass="8206">MIKLMERVGELLLERFVPRIEAQAGETWRENCDCRRDSAGIGYQWVRECRYASGSGEKRCGPCYNSITTRC</sequence>
<proteinExistence type="predicted"/>
<protein>
    <submittedName>
        <fullName evidence="1">Uncharacterized protein</fullName>
    </submittedName>
</protein>
<reference evidence="2" key="1">
    <citation type="journal article" date="2019" name="Int. J. Syst. Evol. Microbiol.">
        <title>The Global Catalogue of Microorganisms (GCM) 10K type strain sequencing project: providing services to taxonomists for standard genome sequencing and annotation.</title>
        <authorList>
            <consortium name="The Broad Institute Genomics Platform"/>
            <consortium name="The Broad Institute Genome Sequencing Center for Infectious Disease"/>
            <person name="Wu L."/>
            <person name="Ma J."/>
        </authorList>
    </citation>
    <scope>NUCLEOTIDE SEQUENCE [LARGE SCALE GENOMIC DNA]</scope>
    <source>
        <strain evidence="2">JCM 17342</strain>
    </source>
</reference>
<organism evidence="1 2">
    <name type="scientific">Allokutzneria multivorans</name>
    <dbReference type="NCBI Taxonomy" id="1142134"/>
    <lineage>
        <taxon>Bacteria</taxon>
        <taxon>Bacillati</taxon>
        <taxon>Actinomycetota</taxon>
        <taxon>Actinomycetes</taxon>
        <taxon>Pseudonocardiales</taxon>
        <taxon>Pseudonocardiaceae</taxon>
        <taxon>Allokutzneria</taxon>
    </lineage>
</organism>
<accession>A0ABP7QZ38</accession>
<keyword evidence="2" id="KW-1185">Reference proteome</keyword>
<dbReference type="EMBL" id="BAABAL010000004">
    <property type="protein sequence ID" value="GAA3989979.1"/>
    <property type="molecule type" value="Genomic_DNA"/>
</dbReference>